<dbReference type="InterPro" id="IPR002110">
    <property type="entry name" value="Ankyrin_rpt"/>
</dbReference>
<accession>A0A4P9YF68</accession>
<dbReference type="Pfam" id="PF12796">
    <property type="entry name" value="Ank_2"/>
    <property type="match status" value="1"/>
</dbReference>
<dbReference type="AlphaFoldDB" id="A0A4P9YF68"/>
<reference evidence="2" key="1">
    <citation type="journal article" date="2018" name="Nat. Microbiol.">
        <title>Leveraging single-cell genomics to expand the fungal tree of life.</title>
        <authorList>
            <person name="Ahrendt S.R."/>
            <person name="Quandt C.A."/>
            <person name="Ciobanu D."/>
            <person name="Clum A."/>
            <person name="Salamov A."/>
            <person name="Andreopoulos B."/>
            <person name="Cheng J.F."/>
            <person name="Woyke T."/>
            <person name="Pelin A."/>
            <person name="Henrissat B."/>
            <person name="Reynolds N.K."/>
            <person name="Benny G.L."/>
            <person name="Smith M.E."/>
            <person name="James T.Y."/>
            <person name="Grigoriev I.V."/>
        </authorList>
    </citation>
    <scope>NUCLEOTIDE SEQUENCE [LARGE SCALE GENOMIC DNA]</scope>
    <source>
        <strain evidence="2">CSF55</strain>
    </source>
</reference>
<gene>
    <name evidence="1" type="ORF">ROZALSC1DRAFT_30161</name>
</gene>
<dbReference type="Gene3D" id="1.25.40.20">
    <property type="entry name" value="Ankyrin repeat-containing domain"/>
    <property type="match status" value="1"/>
</dbReference>
<organism evidence="1 2">
    <name type="scientific">Rozella allomycis (strain CSF55)</name>
    <dbReference type="NCBI Taxonomy" id="988480"/>
    <lineage>
        <taxon>Eukaryota</taxon>
        <taxon>Fungi</taxon>
        <taxon>Fungi incertae sedis</taxon>
        <taxon>Cryptomycota</taxon>
        <taxon>Cryptomycota incertae sedis</taxon>
        <taxon>Rozella</taxon>
    </lineage>
</organism>
<feature type="non-terminal residue" evidence="1">
    <location>
        <position position="1"/>
    </location>
</feature>
<evidence type="ECO:0000313" key="2">
    <source>
        <dbReference type="Proteomes" id="UP000281549"/>
    </source>
</evidence>
<dbReference type="EMBL" id="ML005559">
    <property type="protein sequence ID" value="RKP18107.1"/>
    <property type="molecule type" value="Genomic_DNA"/>
</dbReference>
<protein>
    <submittedName>
        <fullName evidence="1">Uncharacterized protein</fullName>
    </submittedName>
</protein>
<sequence>IKQLCGISLTKNLCEDILKKSEHRKRFVHFLNFLKQHDISQKAVNYAFQFACLCDLLQFFQDHDFRLKRGVQPDPSADENYAIRVAARNGHTEIVKYLLTNPRVDPRANGNYAIQRASKYGHADVVKLLLADPRMLLNFCLQILE</sequence>
<evidence type="ECO:0000313" key="1">
    <source>
        <dbReference type="EMBL" id="RKP18107.1"/>
    </source>
</evidence>
<dbReference type="SMART" id="SM00248">
    <property type="entry name" value="ANK"/>
    <property type="match status" value="2"/>
</dbReference>
<name>A0A4P9YF68_ROZAC</name>
<dbReference type="Proteomes" id="UP000281549">
    <property type="component" value="Unassembled WGS sequence"/>
</dbReference>
<proteinExistence type="predicted"/>
<dbReference type="SUPFAM" id="SSF48403">
    <property type="entry name" value="Ankyrin repeat"/>
    <property type="match status" value="1"/>
</dbReference>
<dbReference type="InterPro" id="IPR036770">
    <property type="entry name" value="Ankyrin_rpt-contain_sf"/>
</dbReference>